<dbReference type="Gene3D" id="3.40.50.1820">
    <property type="entry name" value="alpha/beta hydrolase"/>
    <property type="match status" value="1"/>
</dbReference>
<dbReference type="GO" id="GO:0016787">
    <property type="term" value="F:hydrolase activity"/>
    <property type="evidence" value="ECO:0007669"/>
    <property type="project" value="UniProtKB-KW"/>
</dbReference>
<accession>A0ABT6H954</accession>
<protein>
    <submittedName>
        <fullName evidence="2">Alpha/beta hydrolase</fullName>
    </submittedName>
</protein>
<feature type="domain" description="AB hydrolase-1" evidence="1">
    <location>
        <begin position="20"/>
        <end position="253"/>
    </location>
</feature>
<organism evidence="2 3">
    <name type="scientific">Ectobacillus antri</name>
    <dbReference type="NCBI Taxonomy" id="2486280"/>
    <lineage>
        <taxon>Bacteria</taxon>
        <taxon>Bacillati</taxon>
        <taxon>Bacillota</taxon>
        <taxon>Bacilli</taxon>
        <taxon>Bacillales</taxon>
        <taxon>Bacillaceae</taxon>
        <taxon>Ectobacillus</taxon>
    </lineage>
</organism>
<dbReference type="RefSeq" id="WP_278018359.1">
    <property type="nucleotide sequence ID" value="NZ_JARRRY010000010.1"/>
</dbReference>
<reference evidence="2 3" key="1">
    <citation type="submission" date="2023-04" db="EMBL/GenBank/DDBJ databases">
        <title>Ectobacillus antri isolated from activated sludge.</title>
        <authorList>
            <person name="Yan P."/>
            <person name="Liu X."/>
        </authorList>
    </citation>
    <scope>NUCLEOTIDE SEQUENCE [LARGE SCALE GENOMIC DNA]</scope>
    <source>
        <strain evidence="2 3">C18H</strain>
    </source>
</reference>
<evidence type="ECO:0000259" key="1">
    <source>
        <dbReference type="Pfam" id="PF00561"/>
    </source>
</evidence>
<comment type="caution">
    <text evidence="2">The sequence shown here is derived from an EMBL/GenBank/DDBJ whole genome shotgun (WGS) entry which is preliminary data.</text>
</comment>
<proteinExistence type="predicted"/>
<evidence type="ECO:0000313" key="2">
    <source>
        <dbReference type="EMBL" id="MDG5755187.1"/>
    </source>
</evidence>
<dbReference type="Pfam" id="PF00561">
    <property type="entry name" value="Abhydrolase_1"/>
    <property type="match status" value="1"/>
</dbReference>
<keyword evidence="3" id="KW-1185">Reference proteome</keyword>
<dbReference type="InterPro" id="IPR050266">
    <property type="entry name" value="AB_hydrolase_sf"/>
</dbReference>
<dbReference type="InterPro" id="IPR000073">
    <property type="entry name" value="AB_hydrolase_1"/>
</dbReference>
<dbReference type="PANTHER" id="PTHR43798">
    <property type="entry name" value="MONOACYLGLYCEROL LIPASE"/>
    <property type="match status" value="1"/>
</dbReference>
<dbReference type="Proteomes" id="UP001218246">
    <property type="component" value="Unassembled WGS sequence"/>
</dbReference>
<gene>
    <name evidence="2" type="ORF">P6P90_14680</name>
</gene>
<dbReference type="EMBL" id="JARULN010000020">
    <property type="protein sequence ID" value="MDG5755187.1"/>
    <property type="molecule type" value="Genomic_DNA"/>
</dbReference>
<name>A0ABT6H954_9BACI</name>
<evidence type="ECO:0000313" key="3">
    <source>
        <dbReference type="Proteomes" id="UP001218246"/>
    </source>
</evidence>
<dbReference type="PANTHER" id="PTHR43798:SF6">
    <property type="entry name" value="HYDROLASE, PUTATIVE (AFU_ORTHOLOGUE AFUA_4G13070)-RELATED"/>
    <property type="match status" value="1"/>
</dbReference>
<dbReference type="InterPro" id="IPR029058">
    <property type="entry name" value="AB_hydrolase_fold"/>
</dbReference>
<sequence>MIFKKEDNQLFYEKYGEGHPIIILHAMGTDHRSMKSWVEPIFNHINGFKRIYLDIPEHGLSKIGSCIKSTQNFLDLIQSFIESELNQQPFSLVGHSYGGYLAQGIMSENKDLVRGLCLLAPVLHQRDRNLPDKVFREVDNEYLDSLNPDIKSAINTLLVYQKKENIQLFLEEVQPGRLLANRKFLLSDWRKEGYLIKNDPLNHTDLLDYPTLLLLGKQDSICGYIDYTPFLEKFSNLTFTILDQAGHLMQIEKREVVQSLFKDWVVSSLK</sequence>
<dbReference type="SUPFAM" id="SSF53474">
    <property type="entry name" value="alpha/beta-Hydrolases"/>
    <property type="match status" value="1"/>
</dbReference>
<keyword evidence="2" id="KW-0378">Hydrolase</keyword>